<keyword evidence="2" id="KW-1185">Reference proteome</keyword>
<reference evidence="1" key="1">
    <citation type="submission" date="2022-08" db="EMBL/GenBank/DDBJ databases">
        <title>Draft genome sequence of Lysinibacillus sp. strain KH24.</title>
        <authorList>
            <person name="Kanbe H."/>
            <person name="Itoh H."/>
        </authorList>
    </citation>
    <scope>NUCLEOTIDE SEQUENCE</scope>
    <source>
        <strain evidence="1">KH24</strain>
    </source>
</reference>
<proteinExistence type="predicted"/>
<evidence type="ECO:0000313" key="2">
    <source>
        <dbReference type="Proteomes" id="UP001065593"/>
    </source>
</evidence>
<accession>A0ABQ5NIR6</accession>
<dbReference type="RefSeq" id="WP_264988035.1">
    <property type="nucleotide sequence ID" value="NZ_BRZA01000002.1"/>
</dbReference>
<dbReference type="Proteomes" id="UP001065593">
    <property type="component" value="Unassembled WGS sequence"/>
</dbReference>
<organism evidence="1 2">
    <name type="scientific">Lysinibacillus piscis</name>
    <dbReference type="NCBI Taxonomy" id="2518931"/>
    <lineage>
        <taxon>Bacteria</taxon>
        <taxon>Bacillati</taxon>
        <taxon>Bacillota</taxon>
        <taxon>Bacilli</taxon>
        <taxon>Bacillales</taxon>
        <taxon>Bacillaceae</taxon>
        <taxon>Lysinibacillus</taxon>
    </lineage>
</organism>
<dbReference type="EMBL" id="BRZA01000002">
    <property type="protein sequence ID" value="GLC88270.1"/>
    <property type="molecule type" value="Genomic_DNA"/>
</dbReference>
<sequence>MVLYYWHKYTATPNQPPISRVFKEQETTIYTFTGNTAYTTAIVGNQHQLKLNGGEVSSADRSSAGQVLYTAVNSYEVLEYLSRGRITNNGTPEYWWDVYRIYITNAQVYYNKGSFITTIQAEETTYTNNARNADGYWYERGTVVNTAPTQPGAFTQPSGLLEIGDDRTFSVGAASDAESNLAKYIWEASINSGAYTKVGETTTPNLTYKIPTAINLKMRVKAVDTGGLESAYRESSLYTVIEPQYYWQKYNTKTNYTYGFDWQSTSGHIWWTPNSDASEYFESFTIVENNGHHTPRGTGRRAFVNYTPANGHHVYRNYETYGVIKVLVGDWGSTEFTAGKISLTHVQTLEWMNVTVTAIDYSRSSFITTLQGTYSQYPNDQRNPNDGYWYIRGNRVNQSIAPPTAFTQPTQNKKFRPSEVATIAFGASNAPNLALYEVDYKYGTGAWTQLAYNTALTRSLTITTDKSLKTLELRVRAKNTSNIYSDYIHSEVFVIEHNLAPVVTLTNPSANTTLYENDILQIAGSASDVDANQSVTVYAQINSEQRIALGVGLSNAPISFSKQLKFSGGKLYDGDTVLTTSLLDGVPQIVKVWAQDGDGAQSTIVERTFYVVPNRAPQLTVDAVVPSGVIDADKFTISGTATDLDANSDVTVTRRINGGNPIEIYNGTGGEWEFDISLAQLKVGENSIVIEVIDNYSAKASKTIKLNKNEIKTPILHSVARYKIEPPKGSAKGVLLWIQRDVDLELVAELSMTLQGEQEQYATLTADHTAPVSAEIVEDEFYYEATEPKNNIILKLSATRPDSNVNHKIHLISGVLE</sequence>
<comment type="caution">
    <text evidence="1">The sequence shown here is derived from an EMBL/GenBank/DDBJ whole genome shotgun (WGS) entry which is preliminary data.</text>
</comment>
<dbReference type="Gene3D" id="2.60.40.10">
    <property type="entry name" value="Immunoglobulins"/>
    <property type="match status" value="1"/>
</dbReference>
<dbReference type="InterPro" id="IPR013783">
    <property type="entry name" value="Ig-like_fold"/>
</dbReference>
<protein>
    <submittedName>
        <fullName evidence="1">Uncharacterized protein</fullName>
    </submittedName>
</protein>
<evidence type="ECO:0000313" key="1">
    <source>
        <dbReference type="EMBL" id="GLC88270.1"/>
    </source>
</evidence>
<name>A0ABQ5NIR6_9BACI</name>
<gene>
    <name evidence="1" type="ORF">LYSBPC_13970</name>
</gene>